<keyword evidence="4" id="KW-0808">Transferase</keyword>
<name>A0ABX0WAE9_9RHOB</name>
<gene>
    <name evidence="4" type="ORF">DL239_14450</name>
</gene>
<evidence type="ECO:0000256" key="2">
    <source>
        <dbReference type="ARBA" id="ARBA00022692"/>
    </source>
</evidence>
<dbReference type="Pfam" id="PF13704">
    <property type="entry name" value="Glyco_tranf_2_4"/>
    <property type="match status" value="1"/>
</dbReference>
<dbReference type="Proteomes" id="UP001429564">
    <property type="component" value="Unassembled WGS sequence"/>
</dbReference>
<dbReference type="SUPFAM" id="SSF53448">
    <property type="entry name" value="Nucleotide-diphospho-sugar transferases"/>
    <property type="match status" value="1"/>
</dbReference>
<dbReference type="PANTHER" id="PTHR21461:SF69">
    <property type="entry name" value="GLYCOSYLTRANSFERASE FAMILY 92 PROTEIN"/>
    <property type="match status" value="1"/>
</dbReference>
<comment type="caution">
    <text evidence="4">The sequence shown here is derived from an EMBL/GenBank/DDBJ whole genome shotgun (WGS) entry which is preliminary data.</text>
</comment>
<dbReference type="PANTHER" id="PTHR21461">
    <property type="entry name" value="GLYCOSYLTRANSFERASE FAMILY 92 PROTEIN"/>
    <property type="match status" value="1"/>
</dbReference>
<dbReference type="RefSeq" id="WP_167684801.1">
    <property type="nucleotide sequence ID" value="NZ_QHLQ01000014.1"/>
</dbReference>
<dbReference type="GO" id="GO:0016740">
    <property type="term" value="F:transferase activity"/>
    <property type="evidence" value="ECO:0007669"/>
    <property type="project" value="UniProtKB-KW"/>
</dbReference>
<dbReference type="EMBL" id="QHLQ01000014">
    <property type="protein sequence ID" value="NIZ62178.1"/>
    <property type="molecule type" value="Genomic_DNA"/>
</dbReference>
<keyword evidence="3" id="KW-1133">Transmembrane helix</keyword>
<keyword evidence="3" id="KW-0472">Membrane</keyword>
<accession>A0ABX0WAE9</accession>
<keyword evidence="5" id="KW-1185">Reference proteome</keyword>
<proteinExistence type="predicted"/>
<evidence type="ECO:0000256" key="3">
    <source>
        <dbReference type="ARBA" id="ARBA00022989"/>
    </source>
</evidence>
<sequence>MIELSTTLSGKTEVVHMTLKPARHDNVAALAALGDGIGGVRVYFNHSAQAGKLKIENSGFTANKVIPLHGTAGLSVYGSVTDTTANALSLSYDGVPLTVPLFSSRSDLFTGQDCLLSTLNQALSIPADEGDAAANPLADPAYICTWLAHHALYHGATAALFLNRLGPNGQGSDFFARFSDVLKQSPTKMQRIVVLDLPGPTGRIGEGDERHLIYAPDAPGKGRMEPPVPDPWRARFSDEILLELARDALFTRASGIAYLDLSDWLAPPEPGDCTVYDAARAARPDPLITLTGQRAFAWKLPNSGEPSPGDHICTPFDLKASFSRWVFCPVQRRNIPHVWRPHRIIGLEAQAAPDKQLWRFSGMRHPNAAPAQIAPKSSLRENTELLDFSRNTLGYNPFRVPEPEIDPKLVSVPAAERGNKVVLVTAMKNEGPFLLEWIAYHRVIGVTDIIVFTNDCTDGTDSFLDLLAKRGIVEHYPNPFREMNLKPQHAGFRAAEQMETVKNADWLMTMDVDEFINVHVGDGHLQDLFAAVGQANMISCTWRLFGNSDLETYEDDFLLRQFTRCAAKSASRPHQAWGFKTLYQNNGIFKKLGVHRPKGLDGAAAGYLNWVNGSGQEMPKKEFRSGWRSNKDTVGYDLVSLNHYAVRSTQSFLVKRDRGRVNHVDRDQGGAYWFRMNHNTTEDRSIQRMIPTLAAEWDRLMADPEIAAAHAHSVACHRSKIKELLAQPEPQAFYITLNSSRYQSLSRLLPAFGSNVFLAGPESVPNEIVERFTEGTSPDHFFLTVEKPEETEH</sequence>
<keyword evidence="2" id="KW-0812">Transmembrane</keyword>
<evidence type="ECO:0000313" key="4">
    <source>
        <dbReference type="EMBL" id="NIZ62178.1"/>
    </source>
</evidence>
<protein>
    <submittedName>
        <fullName evidence="4">Glycosyl transferase family 2</fullName>
    </submittedName>
</protein>
<evidence type="ECO:0000256" key="1">
    <source>
        <dbReference type="ARBA" id="ARBA00004167"/>
    </source>
</evidence>
<dbReference type="InterPro" id="IPR029044">
    <property type="entry name" value="Nucleotide-diphossugar_trans"/>
</dbReference>
<comment type="subcellular location">
    <subcellularLocation>
        <location evidence="1">Membrane</location>
        <topology evidence="1">Single-pass membrane protein</topology>
    </subcellularLocation>
</comment>
<organism evidence="4 5">
    <name type="scientific">Parasedimentitalea denitrificans</name>
    <dbReference type="NCBI Taxonomy" id="2211118"/>
    <lineage>
        <taxon>Bacteria</taxon>
        <taxon>Pseudomonadati</taxon>
        <taxon>Pseudomonadota</taxon>
        <taxon>Alphaproteobacteria</taxon>
        <taxon>Rhodobacterales</taxon>
        <taxon>Paracoccaceae</taxon>
        <taxon>Parasedimentitalea</taxon>
    </lineage>
</organism>
<reference evidence="4 5" key="1">
    <citation type="submission" date="2018-05" db="EMBL/GenBank/DDBJ databases">
        <authorList>
            <person name="Zhang Y.-J."/>
        </authorList>
    </citation>
    <scope>NUCLEOTIDE SEQUENCE [LARGE SCALE GENOMIC DNA]</scope>
    <source>
        <strain evidence="4 5">CY04</strain>
    </source>
</reference>
<evidence type="ECO:0000313" key="5">
    <source>
        <dbReference type="Proteomes" id="UP001429564"/>
    </source>
</evidence>